<dbReference type="RefSeq" id="WP_344393229.1">
    <property type="nucleotide sequence ID" value="NZ_BAAASJ010000060.1"/>
</dbReference>
<keyword evidence="2" id="KW-1185">Reference proteome</keyword>
<protein>
    <submittedName>
        <fullName evidence="1">DUF6086 family protein</fullName>
    </submittedName>
</protein>
<evidence type="ECO:0000313" key="1">
    <source>
        <dbReference type="EMBL" id="GAA2646036.1"/>
    </source>
</evidence>
<dbReference type="InterPro" id="IPR045732">
    <property type="entry name" value="DUF6086"/>
</dbReference>
<organism evidence="1 2">
    <name type="scientific">Streptomyces vastus</name>
    <dbReference type="NCBI Taxonomy" id="285451"/>
    <lineage>
        <taxon>Bacteria</taxon>
        <taxon>Bacillati</taxon>
        <taxon>Actinomycetota</taxon>
        <taxon>Actinomycetes</taxon>
        <taxon>Kitasatosporales</taxon>
        <taxon>Streptomycetaceae</taxon>
        <taxon>Streptomyces</taxon>
    </lineage>
</organism>
<accession>A0ABN3R817</accession>
<dbReference type="EMBL" id="BAAASJ010000060">
    <property type="protein sequence ID" value="GAA2646036.1"/>
    <property type="molecule type" value="Genomic_DNA"/>
</dbReference>
<dbReference type="Proteomes" id="UP001500151">
    <property type="component" value="Unassembled WGS sequence"/>
</dbReference>
<name>A0ABN3R817_9ACTN</name>
<comment type="caution">
    <text evidence="1">The sequence shown here is derived from an EMBL/GenBank/DDBJ whole genome shotgun (WGS) entry which is preliminary data.</text>
</comment>
<gene>
    <name evidence="1" type="ORF">GCM10010307_51410</name>
</gene>
<reference evidence="1 2" key="1">
    <citation type="journal article" date="2019" name="Int. J. Syst. Evol. Microbiol.">
        <title>The Global Catalogue of Microorganisms (GCM) 10K type strain sequencing project: providing services to taxonomists for standard genome sequencing and annotation.</title>
        <authorList>
            <consortium name="The Broad Institute Genomics Platform"/>
            <consortium name="The Broad Institute Genome Sequencing Center for Infectious Disease"/>
            <person name="Wu L."/>
            <person name="Ma J."/>
        </authorList>
    </citation>
    <scope>NUCLEOTIDE SEQUENCE [LARGE SCALE GENOMIC DNA]</scope>
    <source>
        <strain evidence="1 2">JCM 4524</strain>
    </source>
</reference>
<evidence type="ECO:0000313" key="2">
    <source>
        <dbReference type="Proteomes" id="UP001500151"/>
    </source>
</evidence>
<dbReference type="Pfam" id="PF19564">
    <property type="entry name" value="DUF6086"/>
    <property type="match status" value="1"/>
</dbReference>
<sequence length="146" mass="15884">MSQYFDLGNETLWNPSNGASRLFQRQVAVFEAELGVSSGIGPMENDECQIDPITFETFVNTLLAQHRRTTHAIVLALSEGFIATVLVLAERAGIKVDWARLGTTPDGPLEDVQVSVLTGMSAPAEAGAWGSGLREKARQLGRRMPR</sequence>
<proteinExistence type="predicted"/>